<feature type="compositionally biased region" description="Low complexity" evidence="1">
    <location>
        <begin position="532"/>
        <end position="546"/>
    </location>
</feature>
<evidence type="ECO:0000313" key="2">
    <source>
        <dbReference type="EMBL" id="KAG2092524.1"/>
    </source>
</evidence>
<dbReference type="Proteomes" id="UP000823399">
    <property type="component" value="Unassembled WGS sequence"/>
</dbReference>
<dbReference type="OrthoDB" id="2686368at2759"/>
<feature type="compositionally biased region" description="Basic residues" evidence="1">
    <location>
        <begin position="396"/>
        <end position="413"/>
    </location>
</feature>
<sequence length="776" mass="86554">MTPGSFNDVLSSSASTTSGSSGRTRVDSLQTPDPSKITEGKVITLTTGLTSLEPPSLRSETSSPVSTHSDANSLIGSTRSSRRGMRPASRSHPYLHRGAPSTQLELRFALKGIRGTPDIKLTDAIKGRDIFLRGLSSLSSDTITLAAHAKHAARENHRHKVKQLGWEIQEVEYNKLLLKAFERKEKKRLKMAESDYRLFEKLLVGRDLPALQQDAEYLEESHDSELDSLATADEQLYQISSVSPLATKYVSHRLPNSSDTEYEQDEEEADNGERSDDSDYSDAELEARSTGRRKPNAARKGFRPGIHSDLNPSGQSVANQLALPGDRATTPAEHRIQMPISQQHHAQLEPHYHQPPPPQYSQPQHQAPLMHHQQPPAMHHQHPLVMHHQQPPPMHHQQHPPMHHQHPPMHHQHNPLMHHQQPPPMHHQQPPPMHHQQPPPMHHRDEDRALADAYAGAFALLHEPSSRQPSQPDLVGNGSLAPWGAARLVALAPLHLGENIRGERTQGVIRTQKHVSDSGRRRRNARLPPTPELLSADPAAAPDLPEGSGSIVDPPISTRIKLSTKSARKLKETAKSKLRALLLNMDAETDGAPNDELRDKMIRNALQATKIEQFGQAEIEDIKGINNFMVAAIADMRRGFKAYAMKTVPVGYGLRLPLFSEQDESAHGRDRSMGDTEVRRLLENEVLINMVIDLLKDGLSDIVKGPLDRLFAACGATIRCVLYAHRTGHFVDFSVNSSIFDDAYHEIMNYITTTIHPSDTLRERFAAVQQEVRKRV</sequence>
<feature type="compositionally biased region" description="Pro residues" evidence="1">
    <location>
        <begin position="421"/>
        <end position="440"/>
    </location>
</feature>
<feature type="compositionally biased region" description="Low complexity" evidence="1">
    <location>
        <begin position="11"/>
        <end position="23"/>
    </location>
</feature>
<comment type="caution">
    <text evidence="2">The sequence shown here is derived from an EMBL/GenBank/DDBJ whole genome shotgun (WGS) entry which is preliminary data.</text>
</comment>
<name>A0A9P7EWR2_9AGAM</name>
<evidence type="ECO:0000313" key="3">
    <source>
        <dbReference type="Proteomes" id="UP000823399"/>
    </source>
</evidence>
<feature type="compositionally biased region" description="Basic residues" evidence="1">
    <location>
        <begin position="290"/>
        <end position="302"/>
    </location>
</feature>
<dbReference type="AlphaFoldDB" id="A0A9P7EWR2"/>
<feature type="region of interest" description="Disordered" evidence="1">
    <location>
        <begin position="505"/>
        <end position="556"/>
    </location>
</feature>
<dbReference type="GeneID" id="64702948"/>
<proteinExistence type="predicted"/>
<dbReference type="EMBL" id="JABBWM010000090">
    <property type="protein sequence ID" value="KAG2092524.1"/>
    <property type="molecule type" value="Genomic_DNA"/>
</dbReference>
<feature type="compositionally biased region" description="Low complexity" evidence="1">
    <location>
        <begin position="361"/>
        <end position="389"/>
    </location>
</feature>
<reference evidence="2" key="1">
    <citation type="journal article" date="2020" name="New Phytol.">
        <title>Comparative genomics reveals dynamic genome evolution in host specialist ectomycorrhizal fungi.</title>
        <authorList>
            <person name="Lofgren L.A."/>
            <person name="Nguyen N.H."/>
            <person name="Vilgalys R."/>
            <person name="Ruytinx J."/>
            <person name="Liao H.L."/>
            <person name="Branco S."/>
            <person name="Kuo A."/>
            <person name="LaButti K."/>
            <person name="Lipzen A."/>
            <person name="Andreopoulos W."/>
            <person name="Pangilinan J."/>
            <person name="Riley R."/>
            <person name="Hundley H."/>
            <person name="Na H."/>
            <person name="Barry K."/>
            <person name="Grigoriev I.V."/>
            <person name="Stajich J.E."/>
            <person name="Kennedy P.G."/>
        </authorList>
    </citation>
    <scope>NUCLEOTIDE SEQUENCE</scope>
    <source>
        <strain evidence="2">FC423</strain>
    </source>
</reference>
<feature type="compositionally biased region" description="Polar residues" evidence="1">
    <location>
        <begin position="1"/>
        <end position="10"/>
    </location>
</feature>
<feature type="region of interest" description="Disordered" evidence="1">
    <location>
        <begin position="253"/>
        <end position="318"/>
    </location>
</feature>
<feature type="compositionally biased region" description="Polar residues" evidence="1">
    <location>
        <begin position="58"/>
        <end position="79"/>
    </location>
</feature>
<gene>
    <name evidence="2" type="ORF">F5147DRAFT_764151</name>
</gene>
<accession>A0A9P7EWR2</accession>
<feature type="region of interest" description="Disordered" evidence="1">
    <location>
        <begin position="1"/>
        <end position="98"/>
    </location>
</feature>
<dbReference type="RefSeq" id="XP_041286897.1">
    <property type="nucleotide sequence ID" value="XM_041440689.1"/>
</dbReference>
<protein>
    <submittedName>
        <fullName evidence="2">Uncharacterized protein</fullName>
    </submittedName>
</protein>
<keyword evidence="3" id="KW-1185">Reference proteome</keyword>
<feature type="compositionally biased region" description="Acidic residues" evidence="1">
    <location>
        <begin position="260"/>
        <end position="270"/>
    </location>
</feature>
<organism evidence="2 3">
    <name type="scientific">Suillus discolor</name>
    <dbReference type="NCBI Taxonomy" id="1912936"/>
    <lineage>
        <taxon>Eukaryota</taxon>
        <taxon>Fungi</taxon>
        <taxon>Dikarya</taxon>
        <taxon>Basidiomycota</taxon>
        <taxon>Agaricomycotina</taxon>
        <taxon>Agaricomycetes</taxon>
        <taxon>Agaricomycetidae</taxon>
        <taxon>Boletales</taxon>
        <taxon>Suillineae</taxon>
        <taxon>Suillaceae</taxon>
        <taxon>Suillus</taxon>
    </lineage>
</organism>
<evidence type="ECO:0000256" key="1">
    <source>
        <dbReference type="SAM" id="MobiDB-lite"/>
    </source>
</evidence>
<feature type="region of interest" description="Disordered" evidence="1">
    <location>
        <begin position="345"/>
        <end position="445"/>
    </location>
</feature>